<evidence type="ECO:0000313" key="2">
    <source>
        <dbReference type="Proteomes" id="UP000224529"/>
    </source>
</evidence>
<proteinExistence type="predicted"/>
<evidence type="ECO:0000313" key="1">
    <source>
        <dbReference type="EMBL" id="ATE85234.1"/>
    </source>
</evidence>
<dbReference type="EMBL" id="MF541407">
    <property type="protein sequence ID" value="ATE85234.1"/>
    <property type="molecule type" value="Genomic_DNA"/>
</dbReference>
<sequence length="79" mass="9033">MKTVKFTKTCPCGVKRSFFTEREAEKALGRAQAKRNRVAEARGTGRGLKTESRYYLCEESDLYHLTSESRAHYEARQAA</sequence>
<accession>A0A291AW28</accession>
<protein>
    <submittedName>
        <fullName evidence="1">Uncharacterized protein</fullName>
    </submittedName>
</protein>
<organism evidence="1 2">
    <name type="scientific">Streptomyces phage Esperer</name>
    <dbReference type="NCBI Taxonomy" id="2024290"/>
    <lineage>
        <taxon>Viruses</taxon>
        <taxon>Duplodnaviria</taxon>
        <taxon>Heunggongvirae</taxon>
        <taxon>Uroviricota</taxon>
        <taxon>Caudoviricetes</taxon>
        <taxon>Arquatrovirinae</taxon>
        <taxon>Likavirus</taxon>
        <taxon>Likavirus aaronocolus</taxon>
    </lineage>
</organism>
<dbReference type="Proteomes" id="UP000224529">
    <property type="component" value="Segment"/>
</dbReference>
<name>A0A291AW28_9CAUD</name>
<reference evidence="1 2" key="1">
    <citation type="submission" date="2017-07" db="EMBL/GenBank/DDBJ databases">
        <authorList>
            <person name="Rivas D.E."/>
            <person name="Bowden S.M."/>
            <person name="Garcia C.R."/>
            <person name="Layton S."/>
            <person name="Bhuiyan S."/>
            <person name="Nayek S."/>
            <person name="Lamson-Kim T."/>
            <person name="Hughes L.E."/>
            <person name="Garlena R.A."/>
            <person name="Russell D.A."/>
            <person name="Pope W.H."/>
            <person name="Jacobs-Sera D."/>
            <person name="Hendrix R.W."/>
            <person name="Hatfull G.F."/>
        </authorList>
    </citation>
    <scope>NUCLEOTIDE SEQUENCE [LARGE SCALE GENOMIC DNA]</scope>
</reference>
<gene>
    <name evidence="1" type="ORF">SEA_ESPERER_54</name>
</gene>